<dbReference type="GO" id="GO:0016020">
    <property type="term" value="C:membrane"/>
    <property type="evidence" value="ECO:0007669"/>
    <property type="project" value="UniProtKB-SubCell"/>
</dbReference>
<evidence type="ECO:0000259" key="6">
    <source>
        <dbReference type="Pfam" id="PF00892"/>
    </source>
</evidence>
<feature type="transmembrane region" description="Helical" evidence="5">
    <location>
        <begin position="240"/>
        <end position="258"/>
    </location>
</feature>
<name>A0A6J6MYM7_9ZZZZ</name>
<dbReference type="SUPFAM" id="SSF103481">
    <property type="entry name" value="Multidrug resistance efflux transporter EmrE"/>
    <property type="match status" value="2"/>
</dbReference>
<evidence type="ECO:0000256" key="3">
    <source>
        <dbReference type="ARBA" id="ARBA00022989"/>
    </source>
</evidence>
<dbReference type="Pfam" id="PF00892">
    <property type="entry name" value="EamA"/>
    <property type="match status" value="2"/>
</dbReference>
<dbReference type="InterPro" id="IPR050638">
    <property type="entry name" value="AA-Vitamin_Transporters"/>
</dbReference>
<dbReference type="InterPro" id="IPR037185">
    <property type="entry name" value="EmrE-like"/>
</dbReference>
<accession>A0A6J6MYM7</accession>
<dbReference type="PANTHER" id="PTHR32322:SF2">
    <property type="entry name" value="EAMA DOMAIN-CONTAINING PROTEIN"/>
    <property type="match status" value="1"/>
</dbReference>
<dbReference type="EMBL" id="CAEZWW010000138">
    <property type="protein sequence ID" value="CAB4678962.1"/>
    <property type="molecule type" value="Genomic_DNA"/>
</dbReference>
<comment type="subcellular location">
    <subcellularLocation>
        <location evidence="1">Membrane</location>
        <topology evidence="1">Multi-pass membrane protein</topology>
    </subcellularLocation>
</comment>
<organism evidence="7">
    <name type="scientific">freshwater metagenome</name>
    <dbReference type="NCBI Taxonomy" id="449393"/>
    <lineage>
        <taxon>unclassified sequences</taxon>
        <taxon>metagenomes</taxon>
        <taxon>ecological metagenomes</taxon>
    </lineage>
</organism>
<feature type="transmembrane region" description="Helical" evidence="5">
    <location>
        <begin position="123"/>
        <end position="141"/>
    </location>
</feature>
<reference evidence="7" key="1">
    <citation type="submission" date="2020-05" db="EMBL/GenBank/DDBJ databases">
        <authorList>
            <person name="Chiriac C."/>
            <person name="Salcher M."/>
            <person name="Ghai R."/>
            <person name="Kavagutti S V."/>
        </authorList>
    </citation>
    <scope>NUCLEOTIDE SEQUENCE</scope>
</reference>
<feature type="transmembrane region" description="Helical" evidence="5">
    <location>
        <begin position="173"/>
        <end position="195"/>
    </location>
</feature>
<feature type="domain" description="EamA" evidence="6">
    <location>
        <begin position="5"/>
        <end position="136"/>
    </location>
</feature>
<evidence type="ECO:0000256" key="1">
    <source>
        <dbReference type="ARBA" id="ARBA00004141"/>
    </source>
</evidence>
<evidence type="ECO:0000256" key="5">
    <source>
        <dbReference type="SAM" id="Phobius"/>
    </source>
</evidence>
<protein>
    <submittedName>
        <fullName evidence="7">Unannotated protein</fullName>
    </submittedName>
</protein>
<sequence length="292" mass="30705">MSRRGWALFISLGVIWGLPYLLIKVGVDSLSPFVVVFARVFIGAAILLPIAFFTGQLRKLKGHWRWVFIFAIVEMTFTFLALTWAEQSISSSLAALLISTVPLTAAIIARAMGLDSRLSGMRLVGLGVGFAGVAALVGLDVSGGDFLSVAAISITVLGYSLGPIIVDRKLSSAPSVAVIAASLTINALIYAPFAWLTWPTEPVPANAWWSIVALGAVCTAGAFIIFFALIAEVGPARTTVITYVNPGVAVILGVLILGEPLTPGIVIGFPLVLAGSFLATRRAPTMESEPHA</sequence>
<keyword evidence="4 5" id="KW-0472">Membrane</keyword>
<feature type="transmembrane region" description="Helical" evidence="5">
    <location>
        <begin position="7"/>
        <end position="27"/>
    </location>
</feature>
<evidence type="ECO:0000313" key="7">
    <source>
        <dbReference type="EMBL" id="CAB4678962.1"/>
    </source>
</evidence>
<feature type="transmembrane region" description="Helical" evidence="5">
    <location>
        <begin position="207"/>
        <end position="228"/>
    </location>
</feature>
<proteinExistence type="predicted"/>
<dbReference type="AlphaFoldDB" id="A0A6J6MYM7"/>
<gene>
    <name evidence="7" type="ORF">UFOPK2310_01097</name>
</gene>
<feature type="domain" description="EamA" evidence="6">
    <location>
        <begin position="150"/>
        <end position="280"/>
    </location>
</feature>
<feature type="transmembrane region" description="Helical" evidence="5">
    <location>
        <begin position="91"/>
        <end position="111"/>
    </location>
</feature>
<evidence type="ECO:0000256" key="2">
    <source>
        <dbReference type="ARBA" id="ARBA00022692"/>
    </source>
</evidence>
<evidence type="ECO:0000256" key="4">
    <source>
        <dbReference type="ARBA" id="ARBA00023136"/>
    </source>
</evidence>
<keyword evidence="3 5" id="KW-1133">Transmembrane helix</keyword>
<feature type="transmembrane region" description="Helical" evidence="5">
    <location>
        <begin position="147"/>
        <end position="166"/>
    </location>
</feature>
<keyword evidence="2 5" id="KW-0812">Transmembrane</keyword>
<feature type="transmembrane region" description="Helical" evidence="5">
    <location>
        <begin position="66"/>
        <end position="85"/>
    </location>
</feature>
<dbReference type="PANTHER" id="PTHR32322">
    <property type="entry name" value="INNER MEMBRANE TRANSPORTER"/>
    <property type="match status" value="1"/>
</dbReference>
<dbReference type="InterPro" id="IPR000620">
    <property type="entry name" value="EamA_dom"/>
</dbReference>
<feature type="transmembrane region" description="Helical" evidence="5">
    <location>
        <begin position="264"/>
        <end position="280"/>
    </location>
</feature>
<feature type="transmembrane region" description="Helical" evidence="5">
    <location>
        <begin position="33"/>
        <end position="54"/>
    </location>
</feature>